<keyword evidence="4" id="KW-0472">Membrane</keyword>
<dbReference type="EMBL" id="JBDJNQ010000005">
    <property type="protein sequence ID" value="MEN5378073.1"/>
    <property type="molecule type" value="Genomic_DNA"/>
</dbReference>
<dbReference type="Gene3D" id="3.90.550.10">
    <property type="entry name" value="Spore Coat Polysaccharide Biosynthesis Protein SpsA, Chain A"/>
    <property type="match status" value="1"/>
</dbReference>
<evidence type="ECO:0000256" key="1">
    <source>
        <dbReference type="ARBA" id="ARBA00006739"/>
    </source>
</evidence>
<feature type="transmembrane region" description="Helical" evidence="4">
    <location>
        <begin position="295"/>
        <end position="314"/>
    </location>
</feature>
<dbReference type="InterPro" id="IPR029044">
    <property type="entry name" value="Nucleotide-diphossugar_trans"/>
</dbReference>
<dbReference type="InterPro" id="IPR001173">
    <property type="entry name" value="Glyco_trans_2-like"/>
</dbReference>
<feature type="transmembrane region" description="Helical" evidence="4">
    <location>
        <begin position="350"/>
        <end position="371"/>
    </location>
</feature>
<dbReference type="Pfam" id="PF00535">
    <property type="entry name" value="Glycos_transf_2"/>
    <property type="match status" value="1"/>
</dbReference>
<organism evidence="6 7">
    <name type="scientific">Sphingobacterium kitahiroshimense</name>
    <dbReference type="NCBI Taxonomy" id="470446"/>
    <lineage>
        <taxon>Bacteria</taxon>
        <taxon>Pseudomonadati</taxon>
        <taxon>Bacteroidota</taxon>
        <taxon>Sphingobacteriia</taxon>
        <taxon>Sphingobacteriales</taxon>
        <taxon>Sphingobacteriaceae</taxon>
        <taxon>Sphingobacterium</taxon>
    </lineage>
</organism>
<keyword evidence="4" id="KW-1133">Transmembrane helix</keyword>
<name>A0ABV0BUZ4_9SPHI</name>
<evidence type="ECO:0000313" key="7">
    <source>
        <dbReference type="Proteomes" id="UP001409291"/>
    </source>
</evidence>
<accession>A0ABV0BUZ4</accession>
<dbReference type="SUPFAM" id="SSF53448">
    <property type="entry name" value="Nucleotide-diphospho-sugar transferases"/>
    <property type="match status" value="1"/>
</dbReference>
<dbReference type="GO" id="GO:0016757">
    <property type="term" value="F:glycosyltransferase activity"/>
    <property type="evidence" value="ECO:0007669"/>
    <property type="project" value="UniProtKB-KW"/>
</dbReference>
<reference evidence="6 7" key="1">
    <citation type="submission" date="2024-04" db="EMBL/GenBank/DDBJ databases">
        <title>WGS of bacteria from Torrens River.</title>
        <authorList>
            <person name="Wyrsch E.R."/>
            <person name="Drigo B."/>
        </authorList>
    </citation>
    <scope>NUCLEOTIDE SEQUENCE [LARGE SCALE GENOMIC DNA]</scope>
    <source>
        <strain evidence="6 7">TWI391</strain>
    </source>
</reference>
<dbReference type="Proteomes" id="UP001409291">
    <property type="component" value="Unassembled WGS sequence"/>
</dbReference>
<keyword evidence="7" id="KW-1185">Reference proteome</keyword>
<dbReference type="PANTHER" id="PTHR43630">
    <property type="entry name" value="POLY-BETA-1,6-N-ACETYL-D-GLUCOSAMINE SYNTHASE"/>
    <property type="match status" value="1"/>
</dbReference>
<dbReference type="RefSeq" id="WP_339424456.1">
    <property type="nucleotide sequence ID" value="NZ_JBDJLH010000008.1"/>
</dbReference>
<dbReference type="EC" id="2.4.-.-" evidence="6"/>
<proteinExistence type="inferred from homology"/>
<evidence type="ECO:0000259" key="5">
    <source>
        <dbReference type="Pfam" id="PF00535"/>
    </source>
</evidence>
<evidence type="ECO:0000313" key="6">
    <source>
        <dbReference type="EMBL" id="MEN5378073.1"/>
    </source>
</evidence>
<feature type="transmembrane region" description="Helical" evidence="4">
    <location>
        <begin position="12"/>
        <end position="34"/>
    </location>
</feature>
<keyword evidence="4" id="KW-0812">Transmembrane</keyword>
<protein>
    <submittedName>
        <fullName evidence="6">Glycosyltransferase</fullName>
        <ecNumber evidence="6">2.4.-.-</ecNumber>
    </submittedName>
</protein>
<comment type="similarity">
    <text evidence="1">Belongs to the glycosyltransferase 2 family.</text>
</comment>
<comment type="caution">
    <text evidence="6">The sequence shown here is derived from an EMBL/GenBank/DDBJ whole genome shotgun (WGS) entry which is preliminary data.</text>
</comment>
<feature type="domain" description="Glycosyltransferase 2-like" evidence="5">
    <location>
        <begin position="55"/>
        <end position="220"/>
    </location>
</feature>
<keyword evidence="2 6" id="KW-0328">Glycosyltransferase</keyword>
<evidence type="ECO:0000256" key="4">
    <source>
        <dbReference type="SAM" id="Phobius"/>
    </source>
</evidence>
<dbReference type="PANTHER" id="PTHR43630:SF1">
    <property type="entry name" value="POLY-BETA-1,6-N-ACETYL-D-GLUCOSAMINE SYNTHASE"/>
    <property type="match status" value="1"/>
</dbReference>
<evidence type="ECO:0000256" key="2">
    <source>
        <dbReference type="ARBA" id="ARBA00022676"/>
    </source>
</evidence>
<evidence type="ECO:0000256" key="3">
    <source>
        <dbReference type="ARBA" id="ARBA00022679"/>
    </source>
</evidence>
<sequence length="381" mass="44691">MNIVQQYAFYYPYIAFGIIGLLLLIQLYYIIIVYGKLSRHKVHSYQEQDQFDPISVIICAHNEQKNLKQFLASILEQDYPQFEVIVVNDYSTDETKWILKEYQSQYDNLRIVDIKEHIRLKHGKKFAVTLGIKSAIYEKLVFTDADCNPNSSNWLKEIAGALNQPDTEIVIGYSPYFKYKGFLNKLIRFETTHTAMSYLSYAIKKDAYMAVGRNMAYTKTLFFSKKGFASHMHIKSGDDDLFVNENATKKNVAISIHDDAIVYSEPKTTWKSYYKQKARHSGASVIYKKRHQRMLGMQLISSFLFYFTIILTAIIFPNYWYVPVAAYLIRLLAQLIVFRAIYKKLAVSDLIWWLPLLDIIYYFYICINGLFNRKKKSLSWK</sequence>
<keyword evidence="3 6" id="KW-0808">Transferase</keyword>
<gene>
    <name evidence="6" type="ORF">ABE541_12465</name>
</gene>